<name>A0A084JJ11_9FIRM</name>
<keyword evidence="2" id="KW-1185">Reference proteome</keyword>
<dbReference type="SUPFAM" id="SSF50475">
    <property type="entry name" value="FMN-binding split barrel"/>
    <property type="match status" value="1"/>
</dbReference>
<dbReference type="Gene3D" id="2.30.110.10">
    <property type="entry name" value="Electron Transport, Fmn-binding Protein, Chain A"/>
    <property type="match status" value="1"/>
</dbReference>
<dbReference type="InterPro" id="IPR012349">
    <property type="entry name" value="Split_barrel_FMN-bd"/>
</dbReference>
<dbReference type="OrthoDB" id="9794935at2"/>
<dbReference type="RefSeq" id="WP_038283274.1">
    <property type="nucleotide sequence ID" value="NZ_JPME01000022.1"/>
</dbReference>
<evidence type="ECO:0000313" key="1">
    <source>
        <dbReference type="EMBL" id="KEZ88945.1"/>
    </source>
</evidence>
<dbReference type="InterPro" id="IPR024747">
    <property type="entry name" value="Pyridox_Oxase-rel"/>
</dbReference>
<comment type="caution">
    <text evidence="1">The sequence shown here is derived from an EMBL/GenBank/DDBJ whole genome shotgun (WGS) entry which is preliminary data.</text>
</comment>
<dbReference type="PANTHER" id="PTHR34071:SF2">
    <property type="entry name" value="FLAVIN-NUCLEOTIDE-BINDING PROTEIN"/>
    <property type="match status" value="1"/>
</dbReference>
<accession>A0A084JJ11</accession>
<evidence type="ECO:0000313" key="2">
    <source>
        <dbReference type="Proteomes" id="UP000028525"/>
    </source>
</evidence>
<dbReference type="EMBL" id="JPME01000022">
    <property type="protein sequence ID" value="KEZ88945.1"/>
    <property type="molecule type" value="Genomic_DNA"/>
</dbReference>
<dbReference type="AlphaFoldDB" id="A0A084JJ11"/>
<proteinExistence type="predicted"/>
<sequence>MQHRMKTHMMTKDKMEDLLNRTATCSLAMLNEEGTPYVIPMHHVYHNGFIYMHGLPKGKKINNIKADPHVSITAYEMQDLLLDPDGKACDTNTKYESVILSGMATLVDDIDLKREALMEVVKKYTPHLSGTTLPENMVRGTAVIQVEILEMTGKYYD</sequence>
<gene>
    <name evidence="1" type="ORF">IO98_17475</name>
</gene>
<dbReference type="PANTHER" id="PTHR34071">
    <property type="entry name" value="5-NITROIMIDAZOLE ANTIBIOTICS RESISTANCE PROTEIN, NIMA-FAMILY-RELATED PROTEIN-RELATED"/>
    <property type="match status" value="1"/>
</dbReference>
<protein>
    <submittedName>
        <fullName evidence="1">NimA protein</fullName>
    </submittedName>
</protein>
<dbReference type="Pfam" id="PF12900">
    <property type="entry name" value="Pyridox_ox_2"/>
    <property type="match status" value="1"/>
</dbReference>
<dbReference type="Proteomes" id="UP000028525">
    <property type="component" value="Unassembled WGS sequence"/>
</dbReference>
<dbReference type="STRING" id="29354.IO98_17475"/>
<organism evidence="1 2">
    <name type="scientific">Lacrimispora celerecrescens</name>
    <dbReference type="NCBI Taxonomy" id="29354"/>
    <lineage>
        <taxon>Bacteria</taxon>
        <taxon>Bacillati</taxon>
        <taxon>Bacillota</taxon>
        <taxon>Clostridia</taxon>
        <taxon>Lachnospirales</taxon>
        <taxon>Lachnospiraceae</taxon>
        <taxon>Lacrimispora</taxon>
    </lineage>
</organism>
<reference evidence="1 2" key="1">
    <citation type="submission" date="2014-07" db="EMBL/GenBank/DDBJ databases">
        <title>Draft genome of Clostridium celerecrescens 152B isolated from sediments associated with methane hydrate from Krishna Godavari basin.</title>
        <authorList>
            <person name="Honkalas V.S."/>
            <person name="Dabir A.P."/>
            <person name="Arora P."/>
            <person name="Dhakephalkar P.K."/>
        </authorList>
    </citation>
    <scope>NUCLEOTIDE SEQUENCE [LARGE SCALE GENOMIC DNA]</scope>
    <source>
        <strain evidence="1 2">152B</strain>
    </source>
</reference>